<accession>A0AAW5CA38</accession>
<dbReference type="EMBL" id="JAKNGE010000064">
    <property type="protein sequence ID" value="MCG4749401.1"/>
    <property type="molecule type" value="Genomic_DNA"/>
</dbReference>
<dbReference type="RefSeq" id="WP_165643197.1">
    <property type="nucleotide sequence ID" value="NZ_BAABZL010000001.1"/>
</dbReference>
<proteinExistence type="predicted"/>
<keyword evidence="1" id="KW-0472">Membrane</keyword>
<evidence type="ECO:0000313" key="3">
    <source>
        <dbReference type="Proteomes" id="UP001299608"/>
    </source>
</evidence>
<comment type="caution">
    <text evidence="2">The sequence shown here is derived from an EMBL/GenBank/DDBJ whole genome shotgun (WGS) entry which is preliminary data.</text>
</comment>
<dbReference type="Proteomes" id="UP001299608">
    <property type="component" value="Unassembled WGS sequence"/>
</dbReference>
<organism evidence="2 3">
    <name type="scientific">Enterocloster aldenensis</name>
    <dbReference type="NCBI Taxonomy" id="358742"/>
    <lineage>
        <taxon>Bacteria</taxon>
        <taxon>Bacillati</taxon>
        <taxon>Bacillota</taxon>
        <taxon>Clostridia</taxon>
        <taxon>Lachnospirales</taxon>
        <taxon>Lachnospiraceae</taxon>
        <taxon>Enterocloster</taxon>
    </lineage>
</organism>
<gene>
    <name evidence="2" type="ORF">L0N08_28760</name>
</gene>
<evidence type="ECO:0000313" key="2">
    <source>
        <dbReference type="EMBL" id="MCG4749401.1"/>
    </source>
</evidence>
<name>A0AAW5CA38_9FIRM</name>
<keyword evidence="1" id="KW-1133">Transmembrane helix</keyword>
<keyword evidence="1" id="KW-0812">Transmembrane</keyword>
<feature type="transmembrane region" description="Helical" evidence="1">
    <location>
        <begin position="12"/>
        <end position="34"/>
    </location>
</feature>
<evidence type="ECO:0008006" key="4">
    <source>
        <dbReference type="Google" id="ProtNLM"/>
    </source>
</evidence>
<dbReference type="NCBIfam" id="NF040909">
    <property type="entry name" value="OadG_rel_small"/>
    <property type="match status" value="1"/>
</dbReference>
<protein>
    <recommendedName>
        <fullName evidence="4">Oxaloacetate decarboxylase, gamma chain</fullName>
    </recommendedName>
</protein>
<evidence type="ECO:0000256" key="1">
    <source>
        <dbReference type="SAM" id="Phobius"/>
    </source>
</evidence>
<dbReference type="AlphaFoldDB" id="A0AAW5CA38"/>
<dbReference type="GeneID" id="97207024"/>
<reference evidence="2" key="1">
    <citation type="submission" date="2022-01" db="EMBL/GenBank/DDBJ databases">
        <title>Collection of gut derived symbiotic bacterial strains cultured from healthy donors.</title>
        <authorList>
            <person name="Lin H."/>
            <person name="Kohout C."/>
            <person name="Waligurski E."/>
            <person name="Pamer E.G."/>
        </authorList>
    </citation>
    <scope>NUCLEOTIDE SEQUENCE</scope>
    <source>
        <strain evidence="2">DFI.6.55</strain>
    </source>
</reference>
<sequence length="47" mass="5023">MNMANVEIALEIMGKGMGGIFVAIVVIMAAVMVLGKITGNRKDKEEE</sequence>